<evidence type="ECO:0000313" key="3">
    <source>
        <dbReference type="Proteomes" id="UP000001798"/>
    </source>
</evidence>
<protein>
    <submittedName>
        <fullName evidence="2">Uncharacterized protein</fullName>
    </submittedName>
</protein>
<dbReference type="GeneID" id="36394376"/>
<evidence type="ECO:0000256" key="1">
    <source>
        <dbReference type="SAM" id="Phobius"/>
    </source>
</evidence>
<keyword evidence="1" id="KW-0472">Membrane</keyword>
<reference evidence="2 3" key="2">
    <citation type="journal article" date="2012" name="Eukaryot. Cell">
        <title>Genome update of Botrytis cinerea strains B05.10 and T4.</title>
        <authorList>
            <person name="Staats M."/>
            <person name="van Kan J.A."/>
        </authorList>
    </citation>
    <scope>NUCLEOTIDE SEQUENCE [LARGE SCALE GENOMIC DNA]</scope>
    <source>
        <strain evidence="2 3">B05.10</strain>
    </source>
</reference>
<organism evidence="2 3">
    <name type="scientific">Botryotinia fuckeliana (strain B05.10)</name>
    <name type="common">Noble rot fungus</name>
    <name type="synonym">Botrytis cinerea</name>
    <dbReference type="NCBI Taxonomy" id="332648"/>
    <lineage>
        <taxon>Eukaryota</taxon>
        <taxon>Fungi</taxon>
        <taxon>Dikarya</taxon>
        <taxon>Ascomycota</taxon>
        <taxon>Pezizomycotina</taxon>
        <taxon>Leotiomycetes</taxon>
        <taxon>Helotiales</taxon>
        <taxon>Sclerotiniaceae</taxon>
        <taxon>Botrytis</taxon>
    </lineage>
</organism>
<dbReference type="OrthoDB" id="3548047at2759"/>
<name>A0A384JPE0_BOTFB</name>
<keyword evidence="1" id="KW-0812">Transmembrane</keyword>
<dbReference type="RefSeq" id="XP_024550150.1">
    <property type="nucleotide sequence ID" value="XM_024694361.1"/>
</dbReference>
<gene>
    <name evidence="2" type="ORF">BCIN_08g00980</name>
</gene>
<dbReference type="EMBL" id="CP009812">
    <property type="protein sequence ID" value="ATZ52351.1"/>
    <property type="molecule type" value="Genomic_DNA"/>
</dbReference>
<proteinExistence type="predicted"/>
<keyword evidence="1" id="KW-1133">Transmembrane helix</keyword>
<reference evidence="2 3" key="3">
    <citation type="journal article" date="2017" name="Mol. Plant Pathol.">
        <title>A gapless genome sequence of the fungus Botrytis cinerea.</title>
        <authorList>
            <person name="Van Kan J.A."/>
            <person name="Stassen J.H."/>
            <person name="Mosbach A."/>
            <person name="Van Der Lee T.A."/>
            <person name="Faino L."/>
            <person name="Farmer A.D."/>
            <person name="Papasotiriou D.G."/>
            <person name="Zhou S."/>
            <person name="Seidl M.F."/>
            <person name="Cottam E."/>
            <person name="Edel D."/>
            <person name="Hahn M."/>
            <person name="Schwartz D.C."/>
            <person name="Dietrich R.A."/>
            <person name="Widdison S."/>
            <person name="Scalliet G."/>
        </authorList>
    </citation>
    <scope>NUCLEOTIDE SEQUENCE [LARGE SCALE GENOMIC DNA]</scope>
    <source>
        <strain evidence="2 3">B05.10</strain>
    </source>
</reference>
<dbReference type="Proteomes" id="UP000001798">
    <property type="component" value="Chromosome 8"/>
</dbReference>
<accession>A0A384JPE0</accession>
<dbReference type="VEuPathDB" id="FungiDB:Bcin08g00980"/>
<dbReference type="KEGG" id="bfu:BCIN_08g00980"/>
<dbReference type="AlphaFoldDB" id="A0A384JPE0"/>
<feature type="transmembrane region" description="Helical" evidence="1">
    <location>
        <begin position="100"/>
        <end position="127"/>
    </location>
</feature>
<sequence length="156" mass="16449">MAPIAGGGGGIVAGAALVSAVAISSSSNSWPNTPYSHDATIPITASTVTRILERCSLTSIAEVSDSNAAQRLHCLAALSEAAINKHYKRPLFAKPFTNRAVMIIFLIVLFGGCALIVLVWLAGGCVARFRRGGAKKREEEIALARARLNRTNTWGS</sequence>
<keyword evidence="3" id="KW-1185">Reference proteome</keyword>
<reference evidence="2 3" key="1">
    <citation type="journal article" date="2011" name="PLoS Genet.">
        <title>Genomic analysis of the necrotrophic fungal pathogens Sclerotinia sclerotiorum and Botrytis cinerea.</title>
        <authorList>
            <person name="Amselem J."/>
            <person name="Cuomo C.A."/>
            <person name="van Kan J.A."/>
            <person name="Viaud M."/>
            <person name="Benito E.P."/>
            <person name="Couloux A."/>
            <person name="Coutinho P.M."/>
            <person name="de Vries R.P."/>
            <person name="Dyer P.S."/>
            <person name="Fillinger S."/>
            <person name="Fournier E."/>
            <person name="Gout L."/>
            <person name="Hahn M."/>
            <person name="Kohn L."/>
            <person name="Lapalu N."/>
            <person name="Plummer K.M."/>
            <person name="Pradier J.M."/>
            <person name="Quevillon E."/>
            <person name="Sharon A."/>
            <person name="Simon A."/>
            <person name="ten Have A."/>
            <person name="Tudzynski B."/>
            <person name="Tudzynski P."/>
            <person name="Wincker P."/>
            <person name="Andrew M."/>
            <person name="Anthouard V."/>
            <person name="Beever R.E."/>
            <person name="Beffa R."/>
            <person name="Benoit I."/>
            <person name="Bouzid O."/>
            <person name="Brault B."/>
            <person name="Chen Z."/>
            <person name="Choquer M."/>
            <person name="Collemare J."/>
            <person name="Cotton P."/>
            <person name="Danchin E.G."/>
            <person name="Da Silva C."/>
            <person name="Gautier A."/>
            <person name="Giraud C."/>
            <person name="Giraud T."/>
            <person name="Gonzalez C."/>
            <person name="Grossetete S."/>
            <person name="Guldener U."/>
            <person name="Henrissat B."/>
            <person name="Howlett B.J."/>
            <person name="Kodira C."/>
            <person name="Kretschmer M."/>
            <person name="Lappartient A."/>
            <person name="Leroch M."/>
            <person name="Levis C."/>
            <person name="Mauceli E."/>
            <person name="Neuveglise C."/>
            <person name="Oeser B."/>
            <person name="Pearson M."/>
            <person name="Poulain J."/>
            <person name="Poussereau N."/>
            <person name="Quesneville H."/>
            <person name="Rascle C."/>
            <person name="Schumacher J."/>
            <person name="Segurens B."/>
            <person name="Sexton A."/>
            <person name="Silva E."/>
            <person name="Sirven C."/>
            <person name="Soanes D.M."/>
            <person name="Talbot N.J."/>
            <person name="Templeton M."/>
            <person name="Yandava C."/>
            <person name="Yarden O."/>
            <person name="Zeng Q."/>
            <person name="Rollins J.A."/>
            <person name="Lebrun M.H."/>
            <person name="Dickman M."/>
        </authorList>
    </citation>
    <scope>NUCLEOTIDE SEQUENCE [LARGE SCALE GENOMIC DNA]</scope>
    <source>
        <strain evidence="2 3">B05.10</strain>
    </source>
</reference>
<evidence type="ECO:0000313" key="2">
    <source>
        <dbReference type="EMBL" id="ATZ52351.1"/>
    </source>
</evidence>